<dbReference type="AlphaFoldDB" id="A0A7T8QUK9"/>
<dbReference type="EMBL" id="CP045890">
    <property type="protein sequence ID" value="QQP55641.1"/>
    <property type="molecule type" value="Genomic_DNA"/>
</dbReference>
<accession>A0A7T8QUK9</accession>
<keyword evidence="1" id="KW-0175">Coiled coil</keyword>
<protein>
    <submittedName>
        <fullName evidence="2">Uncharacterized protein</fullName>
    </submittedName>
</protein>
<evidence type="ECO:0000313" key="3">
    <source>
        <dbReference type="Proteomes" id="UP000595437"/>
    </source>
</evidence>
<feature type="coiled-coil region" evidence="1">
    <location>
        <begin position="219"/>
        <end position="325"/>
    </location>
</feature>
<dbReference type="OrthoDB" id="6022054at2759"/>
<evidence type="ECO:0000313" key="2">
    <source>
        <dbReference type="EMBL" id="QQP55641.1"/>
    </source>
</evidence>
<gene>
    <name evidence="2" type="ORF">FKW44_000041</name>
</gene>
<keyword evidence="3" id="KW-1185">Reference proteome</keyword>
<name>A0A7T8QUK9_CALRO</name>
<evidence type="ECO:0000256" key="1">
    <source>
        <dbReference type="SAM" id="Coils"/>
    </source>
</evidence>
<reference evidence="3" key="1">
    <citation type="submission" date="2021-01" db="EMBL/GenBank/DDBJ databases">
        <title>Caligus Genome Assembly.</title>
        <authorList>
            <person name="Gallardo-Escarate C."/>
        </authorList>
    </citation>
    <scope>NUCLEOTIDE SEQUENCE [LARGE SCALE GENOMIC DNA]</scope>
</reference>
<proteinExistence type="predicted"/>
<dbReference type="Proteomes" id="UP000595437">
    <property type="component" value="Chromosome 1"/>
</dbReference>
<sequence>MTFLTIPLQIPDDQILVIEDPSNQGFLPASANEEVISSPPPLEEVTASERNRTISFCDESNGVLGLCSLTSQDYGSFSLSEKRRKRYHSCPDPSKLNSMPSADVFNVSSLLHANGAQGILFGYEHLLPPIRSLSQEEEGSALERREVENPHALLDKYLESICSSASPPKDGERKEEVLRSVIASLKSQLLYERNRREILGERNRRLLGKSKSSRILKEENTALSEIDDLHRQIEEIRREKHLVEEERSTTARSRDHEIEKRSAEIRALKIDAQKSEEVINELREGNEEKRGELDVCREQFFSIKAEQKESERLKTELELIQLREKIHKMGELRHKYLEQLEQPGHNMESEKMHLFKQAYEKDLKSKYARSLCSNARVPN</sequence>
<organism evidence="2 3">
    <name type="scientific">Caligus rogercresseyi</name>
    <name type="common">Sea louse</name>
    <dbReference type="NCBI Taxonomy" id="217165"/>
    <lineage>
        <taxon>Eukaryota</taxon>
        <taxon>Metazoa</taxon>
        <taxon>Ecdysozoa</taxon>
        <taxon>Arthropoda</taxon>
        <taxon>Crustacea</taxon>
        <taxon>Multicrustacea</taxon>
        <taxon>Hexanauplia</taxon>
        <taxon>Copepoda</taxon>
        <taxon>Siphonostomatoida</taxon>
        <taxon>Caligidae</taxon>
        <taxon>Caligus</taxon>
    </lineage>
</organism>